<name>A0A8T0HZE8_CERPU</name>
<accession>A0A8T0HZE8</accession>
<dbReference type="EMBL" id="CM026425">
    <property type="protein sequence ID" value="KAG0575698.1"/>
    <property type="molecule type" value="Genomic_DNA"/>
</dbReference>
<keyword evidence="3" id="KW-1185">Reference proteome</keyword>
<evidence type="ECO:0000313" key="2">
    <source>
        <dbReference type="EMBL" id="KAG0575698.1"/>
    </source>
</evidence>
<dbReference type="Proteomes" id="UP000822688">
    <property type="component" value="Chromosome 5"/>
</dbReference>
<sequence>MNEKRRWQQHHDSSPSLSRSLSPSQSVTAATHPSASFGFDSSRHHCSRKSTKRQGLGALESAREEESRAFSVDERAGAGLRRREGSRRRWRRRPTHEGPSKSSTGMAPQSGWSRTRKLMILTPPRW</sequence>
<dbReference type="AlphaFoldDB" id="A0A8T0HZE8"/>
<organism evidence="2 3">
    <name type="scientific">Ceratodon purpureus</name>
    <name type="common">Fire moss</name>
    <name type="synonym">Dicranum purpureum</name>
    <dbReference type="NCBI Taxonomy" id="3225"/>
    <lineage>
        <taxon>Eukaryota</taxon>
        <taxon>Viridiplantae</taxon>
        <taxon>Streptophyta</taxon>
        <taxon>Embryophyta</taxon>
        <taxon>Bryophyta</taxon>
        <taxon>Bryophytina</taxon>
        <taxon>Bryopsida</taxon>
        <taxon>Dicranidae</taxon>
        <taxon>Pseudoditrichales</taxon>
        <taxon>Ditrichaceae</taxon>
        <taxon>Ceratodon</taxon>
    </lineage>
</organism>
<comment type="caution">
    <text evidence="2">The sequence shown here is derived from an EMBL/GenBank/DDBJ whole genome shotgun (WGS) entry which is preliminary data.</text>
</comment>
<feature type="compositionally biased region" description="Polar residues" evidence="1">
    <location>
        <begin position="100"/>
        <end position="113"/>
    </location>
</feature>
<gene>
    <name evidence="2" type="ORF">KC19_5G024500</name>
</gene>
<evidence type="ECO:0000256" key="1">
    <source>
        <dbReference type="SAM" id="MobiDB-lite"/>
    </source>
</evidence>
<protein>
    <submittedName>
        <fullName evidence="2">Uncharacterized protein</fullName>
    </submittedName>
</protein>
<evidence type="ECO:0000313" key="3">
    <source>
        <dbReference type="Proteomes" id="UP000822688"/>
    </source>
</evidence>
<feature type="compositionally biased region" description="Basic residues" evidence="1">
    <location>
        <begin position="84"/>
        <end position="94"/>
    </location>
</feature>
<feature type="compositionally biased region" description="Basic and acidic residues" evidence="1">
    <location>
        <begin position="61"/>
        <end position="76"/>
    </location>
</feature>
<feature type="compositionally biased region" description="Low complexity" evidence="1">
    <location>
        <begin position="14"/>
        <end position="26"/>
    </location>
</feature>
<proteinExistence type="predicted"/>
<feature type="region of interest" description="Disordered" evidence="1">
    <location>
        <begin position="1"/>
        <end position="126"/>
    </location>
</feature>
<reference evidence="2" key="1">
    <citation type="submission" date="2020-06" db="EMBL/GenBank/DDBJ databases">
        <title>WGS assembly of Ceratodon purpureus strain R40.</title>
        <authorList>
            <person name="Carey S.B."/>
            <person name="Jenkins J."/>
            <person name="Shu S."/>
            <person name="Lovell J.T."/>
            <person name="Sreedasyam A."/>
            <person name="Maumus F."/>
            <person name="Tiley G.P."/>
            <person name="Fernandez-Pozo N."/>
            <person name="Barry K."/>
            <person name="Chen C."/>
            <person name="Wang M."/>
            <person name="Lipzen A."/>
            <person name="Daum C."/>
            <person name="Saski C.A."/>
            <person name="Payton A.C."/>
            <person name="Mcbreen J.C."/>
            <person name="Conrad R.E."/>
            <person name="Kollar L.M."/>
            <person name="Olsson S."/>
            <person name="Huttunen S."/>
            <person name="Landis J.B."/>
            <person name="Wickett N.J."/>
            <person name="Johnson M.G."/>
            <person name="Rensing S.A."/>
            <person name="Grimwood J."/>
            <person name="Schmutz J."/>
            <person name="Mcdaniel S.F."/>
        </authorList>
    </citation>
    <scope>NUCLEOTIDE SEQUENCE</scope>
    <source>
        <strain evidence="2">R40</strain>
    </source>
</reference>
<feature type="compositionally biased region" description="Basic and acidic residues" evidence="1">
    <location>
        <begin position="1"/>
        <end position="13"/>
    </location>
</feature>